<dbReference type="InterPro" id="IPR036754">
    <property type="entry name" value="YbaK/aa-tRNA-synt-asso_dom_sf"/>
</dbReference>
<gene>
    <name evidence="3" type="ORF">NCTC11391_01280</name>
</gene>
<reference evidence="3 4" key="1">
    <citation type="submission" date="2018-06" db="EMBL/GenBank/DDBJ databases">
        <authorList>
            <consortium name="Pathogen Informatics"/>
            <person name="Doyle S."/>
        </authorList>
    </citation>
    <scope>NUCLEOTIDE SEQUENCE [LARGE SCALE GENOMIC DNA]</scope>
    <source>
        <strain evidence="4">NCTC 11391</strain>
    </source>
</reference>
<dbReference type="OrthoDB" id="9796920at2"/>
<proteinExistence type="predicted"/>
<organism evidence="3 4">
    <name type="scientific">Streptococcus downei MFe28</name>
    <dbReference type="NCBI Taxonomy" id="764290"/>
    <lineage>
        <taxon>Bacteria</taxon>
        <taxon>Bacillati</taxon>
        <taxon>Bacillota</taxon>
        <taxon>Bacilli</taxon>
        <taxon>Lactobacillales</taxon>
        <taxon>Streptococcaceae</taxon>
        <taxon>Streptococcus</taxon>
    </lineage>
</organism>
<sequence>MNLEFQPLEGREDLVAPAVAEFVQKQGLSQTVKVARINPDFADGELLSKEYDIPYKMEVNCLVVGGSRGEDKKYAALLVPYGKRAKTNATVKRPLDASKIHFADLEVVLEMTGMEFGSITPLGLPDDWKILVDSSLLEQEKLVIGGGLVTSKLLLPAEVLVSLAQAEVIEGLAKD</sequence>
<dbReference type="Pfam" id="PF04073">
    <property type="entry name" value="tRNA_edit"/>
    <property type="match status" value="1"/>
</dbReference>
<dbReference type="SUPFAM" id="SSF55826">
    <property type="entry name" value="YbaK/ProRS associated domain"/>
    <property type="match status" value="1"/>
</dbReference>
<evidence type="ECO:0000259" key="2">
    <source>
        <dbReference type="Pfam" id="PF04073"/>
    </source>
</evidence>
<dbReference type="Proteomes" id="UP000254082">
    <property type="component" value="Unassembled WGS sequence"/>
</dbReference>
<evidence type="ECO:0000313" key="3">
    <source>
        <dbReference type="EMBL" id="SUN36235.1"/>
    </source>
</evidence>
<dbReference type="GO" id="GO:0006412">
    <property type="term" value="P:translation"/>
    <property type="evidence" value="ECO:0007669"/>
    <property type="project" value="UniProtKB-KW"/>
</dbReference>
<dbReference type="GO" id="GO:0002161">
    <property type="term" value="F:aminoacyl-tRNA deacylase activity"/>
    <property type="evidence" value="ECO:0007669"/>
    <property type="project" value="InterPro"/>
</dbReference>
<dbReference type="AlphaFoldDB" id="A0A380JEY6"/>
<evidence type="ECO:0000256" key="1">
    <source>
        <dbReference type="ARBA" id="ARBA00022917"/>
    </source>
</evidence>
<keyword evidence="1" id="KW-0648">Protein biosynthesis</keyword>
<feature type="domain" description="YbaK/aminoacyl-tRNA synthetase-associated" evidence="2">
    <location>
        <begin position="47"/>
        <end position="159"/>
    </location>
</feature>
<accession>A0A380JEY6</accession>
<evidence type="ECO:0000313" key="4">
    <source>
        <dbReference type="Proteomes" id="UP000254082"/>
    </source>
</evidence>
<keyword evidence="4" id="KW-1185">Reference proteome</keyword>
<name>A0A380JEY6_STRDO</name>
<dbReference type="RefSeq" id="WP_002997925.1">
    <property type="nucleotide sequence ID" value="NZ_UHFA01000002.1"/>
</dbReference>
<dbReference type="EMBL" id="UHFA01000002">
    <property type="protein sequence ID" value="SUN36235.1"/>
    <property type="molecule type" value="Genomic_DNA"/>
</dbReference>
<protein>
    <submittedName>
        <fullName evidence="3">Uncharacterized conserved protein</fullName>
    </submittedName>
</protein>
<dbReference type="Gene3D" id="3.90.960.10">
    <property type="entry name" value="YbaK/aminoacyl-tRNA synthetase-associated domain"/>
    <property type="match status" value="1"/>
</dbReference>
<dbReference type="InterPro" id="IPR007214">
    <property type="entry name" value="YbaK/aa-tRNA-synth-assoc-dom"/>
</dbReference>